<dbReference type="EC" id="3.6.3.16" evidence="2"/>
<feature type="compositionally biased region" description="Basic residues" evidence="1">
    <location>
        <begin position="65"/>
        <end position="78"/>
    </location>
</feature>
<feature type="non-terminal residue" evidence="2">
    <location>
        <position position="1"/>
    </location>
</feature>
<sequence length="419" mass="44584">GRRARTRARRRPGSPRGPGDPAGPGGPADGPRGPGRRPRDPDPGLLRLRWRRQDDDVGRAGAGRCRGRPHRRRPHHRPGAPAGAVTGAGGAGQRAPTGGSTRGRRRTARDDAGHEADVRRHRHRSLDAGAGEGDPGEPLLPGTLLVLRRNAGVHGHGEARPAAGQRPVGPDHRRHPAVPVGAGLPRRPEPDEPLPGRHDDPAADRTGPRRWPGGLQVRQRRLPVLQPDHLQDPGRAAAAGHLSVRRRAGHHVRWLPRAGDGDLRAPAPPGDLVRRGRHPGARRAAGGLLLRRPAVDRGHAAGRARAQPHPPPGDHGAVGDASRGRGGGGRRGGGARRRARCRGASGARRADGARRPRAAPGRPVHQRPPRGRGPHRAGRRRRRARRGRPAGHGRGADRPRRGHADRHAAHPGAARAPRL</sequence>
<feature type="compositionally biased region" description="Basic residues" evidence="1">
    <location>
        <begin position="364"/>
        <end position="391"/>
    </location>
</feature>
<keyword evidence="2" id="KW-0378">Hydrolase</keyword>
<dbReference type="GO" id="GO:0016787">
    <property type="term" value="F:hydrolase activity"/>
    <property type="evidence" value="ECO:0007669"/>
    <property type="project" value="UniProtKB-KW"/>
</dbReference>
<gene>
    <name evidence="2" type="ORF">AVDCRST_MAG57-3922</name>
</gene>
<feature type="region of interest" description="Disordered" evidence="1">
    <location>
        <begin position="225"/>
        <end position="244"/>
    </location>
</feature>
<feature type="compositionally biased region" description="Low complexity" evidence="1">
    <location>
        <begin position="282"/>
        <end position="292"/>
    </location>
</feature>
<feature type="compositionally biased region" description="Basic and acidic residues" evidence="1">
    <location>
        <begin position="108"/>
        <end position="118"/>
    </location>
</feature>
<evidence type="ECO:0000313" key="2">
    <source>
        <dbReference type="EMBL" id="CAA9282095.1"/>
    </source>
</evidence>
<feature type="compositionally biased region" description="Basic and acidic residues" evidence="1">
    <location>
        <begin position="186"/>
        <end position="207"/>
    </location>
</feature>
<proteinExistence type="predicted"/>
<feature type="region of interest" description="Disordered" evidence="1">
    <location>
        <begin position="1"/>
        <end position="218"/>
    </location>
</feature>
<name>A0A6J4JM32_9ACTN</name>
<feature type="non-terminal residue" evidence="2">
    <location>
        <position position="419"/>
    </location>
</feature>
<feature type="compositionally biased region" description="Low complexity" evidence="1">
    <location>
        <begin position="136"/>
        <end position="145"/>
    </location>
</feature>
<feature type="compositionally biased region" description="Basic residues" evidence="1">
    <location>
        <begin position="1"/>
        <end position="13"/>
    </location>
</feature>
<organism evidence="2">
    <name type="scientific">uncultured Blastococcus sp</name>
    <dbReference type="NCBI Taxonomy" id="217144"/>
    <lineage>
        <taxon>Bacteria</taxon>
        <taxon>Bacillati</taxon>
        <taxon>Actinomycetota</taxon>
        <taxon>Actinomycetes</taxon>
        <taxon>Geodermatophilales</taxon>
        <taxon>Geodermatophilaceae</taxon>
        <taxon>Blastococcus</taxon>
        <taxon>environmental samples</taxon>
    </lineage>
</organism>
<evidence type="ECO:0000256" key="1">
    <source>
        <dbReference type="SAM" id="MobiDB-lite"/>
    </source>
</evidence>
<reference evidence="2" key="1">
    <citation type="submission" date="2020-02" db="EMBL/GenBank/DDBJ databases">
        <authorList>
            <person name="Meier V. D."/>
        </authorList>
    </citation>
    <scope>NUCLEOTIDE SEQUENCE</scope>
    <source>
        <strain evidence="2">AVDCRST_MAG57</strain>
    </source>
</reference>
<feature type="region of interest" description="Disordered" evidence="1">
    <location>
        <begin position="253"/>
        <end position="419"/>
    </location>
</feature>
<dbReference type="AlphaFoldDB" id="A0A6J4JM32"/>
<protein>
    <submittedName>
        <fullName evidence="2">Arsenical pump-driving ATPase TEMP</fullName>
        <ecNumber evidence="2">3.6.3.16</ecNumber>
    </submittedName>
</protein>
<accession>A0A6J4JM32</accession>
<dbReference type="EMBL" id="CADCTI010000314">
    <property type="protein sequence ID" value="CAA9282095.1"/>
    <property type="molecule type" value="Genomic_DNA"/>
</dbReference>
<feature type="compositionally biased region" description="Low complexity" evidence="1">
    <location>
        <begin position="410"/>
        <end position="419"/>
    </location>
</feature>